<protein>
    <submittedName>
        <fullName evidence="2">Uncharacterized protein</fullName>
    </submittedName>
</protein>
<proteinExistence type="predicted"/>
<dbReference type="KEGG" id="cint:HZF06_02050"/>
<dbReference type="Proteomes" id="UP000512286">
    <property type="component" value="Chromosome"/>
</dbReference>
<dbReference type="EMBL" id="CP059378">
    <property type="protein sequence ID" value="QLY80387.1"/>
    <property type="molecule type" value="Genomic_DNA"/>
</dbReference>
<evidence type="ECO:0000256" key="1">
    <source>
        <dbReference type="SAM" id="MobiDB-lite"/>
    </source>
</evidence>
<reference evidence="2 3" key="1">
    <citation type="submission" date="2020-07" db="EMBL/GenBank/DDBJ databases">
        <title>Electron transfer.</title>
        <authorList>
            <person name="Huang L."/>
            <person name="Liu X."/>
            <person name="Zhou S."/>
        </authorList>
    </citation>
    <scope>NUCLEOTIDE SEQUENCE [LARGE SCALE GENOMIC DNA]</scope>
    <source>
        <strain evidence="2 3">Lx1</strain>
    </source>
</reference>
<dbReference type="RefSeq" id="WP_181602237.1">
    <property type="nucleotide sequence ID" value="NZ_CP059378.1"/>
</dbReference>
<feature type="compositionally biased region" description="Basic and acidic residues" evidence="1">
    <location>
        <begin position="1"/>
        <end position="10"/>
    </location>
</feature>
<gene>
    <name evidence="2" type="ORF">HZF06_02050</name>
</gene>
<dbReference type="AlphaFoldDB" id="A0A7D6VQA1"/>
<organism evidence="2 3">
    <name type="scientific">Clostridium intestinale</name>
    <dbReference type="NCBI Taxonomy" id="36845"/>
    <lineage>
        <taxon>Bacteria</taxon>
        <taxon>Bacillati</taxon>
        <taxon>Bacillota</taxon>
        <taxon>Clostridia</taxon>
        <taxon>Eubacteriales</taxon>
        <taxon>Clostridiaceae</taxon>
        <taxon>Clostridium</taxon>
    </lineage>
</organism>
<evidence type="ECO:0000313" key="3">
    <source>
        <dbReference type="Proteomes" id="UP000512286"/>
    </source>
</evidence>
<name>A0A7D6VQA1_9CLOT</name>
<feature type="region of interest" description="Disordered" evidence="1">
    <location>
        <begin position="1"/>
        <end position="30"/>
    </location>
</feature>
<accession>A0A7D6VQA1</accession>
<sequence>MKANKDKGESTDGLGINKDDITVGGTWDEGEKSYGKTIKEFEITPEEVRSQSNIKEEKVVEPQVNNKLSKIDYAITKDEIIFKKTFNIRESFVTMLNQLKVVHPNPNTRFNIIVEKAIKHYYKYIMEEGGSQED</sequence>
<evidence type="ECO:0000313" key="2">
    <source>
        <dbReference type="EMBL" id="QLY80387.1"/>
    </source>
</evidence>